<evidence type="ECO:0000256" key="1">
    <source>
        <dbReference type="SAM" id="Phobius"/>
    </source>
</evidence>
<keyword evidence="3" id="KW-1185">Reference proteome</keyword>
<keyword evidence="1" id="KW-1133">Transmembrane helix</keyword>
<proteinExistence type="predicted"/>
<keyword evidence="1" id="KW-0812">Transmembrane</keyword>
<feature type="transmembrane region" description="Helical" evidence="1">
    <location>
        <begin position="6"/>
        <end position="26"/>
    </location>
</feature>
<evidence type="ECO:0000313" key="3">
    <source>
        <dbReference type="Proteomes" id="UP000245790"/>
    </source>
</evidence>
<protein>
    <submittedName>
        <fullName evidence="2">Uncharacterized protein</fullName>
    </submittedName>
</protein>
<organism evidence="2 3">
    <name type="scientific">Pleionea mediterranea</name>
    <dbReference type="NCBI Taxonomy" id="523701"/>
    <lineage>
        <taxon>Bacteria</taxon>
        <taxon>Pseudomonadati</taxon>
        <taxon>Pseudomonadota</taxon>
        <taxon>Gammaproteobacteria</taxon>
        <taxon>Oceanospirillales</taxon>
        <taxon>Pleioneaceae</taxon>
        <taxon>Pleionea</taxon>
    </lineage>
</organism>
<name>A0A316FAS7_9GAMM</name>
<feature type="transmembrane region" description="Helical" evidence="1">
    <location>
        <begin position="85"/>
        <end position="104"/>
    </location>
</feature>
<evidence type="ECO:0000313" key="2">
    <source>
        <dbReference type="EMBL" id="PWK45365.1"/>
    </source>
</evidence>
<keyword evidence="1" id="KW-0472">Membrane</keyword>
<accession>A0A316FAS7</accession>
<gene>
    <name evidence="2" type="ORF">C8D97_11438</name>
</gene>
<reference evidence="2 3" key="1">
    <citation type="submission" date="2018-05" db="EMBL/GenBank/DDBJ databases">
        <title>Genomic Encyclopedia of Type Strains, Phase IV (KMG-IV): sequencing the most valuable type-strain genomes for metagenomic binning, comparative biology and taxonomic classification.</title>
        <authorList>
            <person name="Goeker M."/>
        </authorList>
    </citation>
    <scope>NUCLEOTIDE SEQUENCE [LARGE SCALE GENOMIC DNA]</scope>
    <source>
        <strain evidence="2 3">DSM 25350</strain>
    </source>
</reference>
<dbReference type="EMBL" id="QGGU01000014">
    <property type="protein sequence ID" value="PWK45365.1"/>
    <property type="molecule type" value="Genomic_DNA"/>
</dbReference>
<sequence>MEIFLLISILAIPVLLLASPLAILTLKGRPDIALYYLIAMLLVQITVLVTHWGQMTQAALWVMVLIAISQALGCALTWHKTRERYWALYGVSVVILNTALILIGQPSLISG</sequence>
<dbReference type="RefSeq" id="WP_109764909.1">
    <property type="nucleotide sequence ID" value="NZ_QGGU01000014.1"/>
</dbReference>
<dbReference type="AlphaFoldDB" id="A0A316FAS7"/>
<dbReference type="OrthoDB" id="9933034at2"/>
<comment type="caution">
    <text evidence="2">The sequence shown here is derived from an EMBL/GenBank/DDBJ whole genome shotgun (WGS) entry which is preliminary data.</text>
</comment>
<feature type="transmembrane region" description="Helical" evidence="1">
    <location>
        <begin position="58"/>
        <end position="78"/>
    </location>
</feature>
<dbReference type="Proteomes" id="UP000245790">
    <property type="component" value="Unassembled WGS sequence"/>
</dbReference>
<feature type="transmembrane region" description="Helical" evidence="1">
    <location>
        <begin position="33"/>
        <end position="52"/>
    </location>
</feature>